<dbReference type="GO" id="GO:0004523">
    <property type="term" value="F:RNA-DNA hybrid ribonuclease activity"/>
    <property type="evidence" value="ECO:0007669"/>
    <property type="project" value="InterPro"/>
</dbReference>
<organism evidence="2 3">
    <name type="scientific">Actinidia rufa</name>
    <dbReference type="NCBI Taxonomy" id="165716"/>
    <lineage>
        <taxon>Eukaryota</taxon>
        <taxon>Viridiplantae</taxon>
        <taxon>Streptophyta</taxon>
        <taxon>Embryophyta</taxon>
        <taxon>Tracheophyta</taxon>
        <taxon>Spermatophyta</taxon>
        <taxon>Magnoliopsida</taxon>
        <taxon>eudicotyledons</taxon>
        <taxon>Gunneridae</taxon>
        <taxon>Pentapetalae</taxon>
        <taxon>asterids</taxon>
        <taxon>Ericales</taxon>
        <taxon>Actinidiaceae</taxon>
        <taxon>Actinidia</taxon>
    </lineage>
</organism>
<dbReference type="Proteomes" id="UP000585474">
    <property type="component" value="Unassembled WGS sequence"/>
</dbReference>
<feature type="domain" description="RNase H type-1" evidence="1">
    <location>
        <begin position="50"/>
        <end position="157"/>
    </location>
</feature>
<comment type="caution">
    <text evidence="2">The sequence shown here is derived from an EMBL/GenBank/DDBJ whole genome shotgun (WGS) entry which is preliminary data.</text>
</comment>
<dbReference type="InterPro" id="IPR012337">
    <property type="entry name" value="RNaseH-like_sf"/>
</dbReference>
<dbReference type="PANTHER" id="PTHR48475">
    <property type="entry name" value="RIBONUCLEASE H"/>
    <property type="match status" value="1"/>
</dbReference>
<dbReference type="PANTHER" id="PTHR48475:SF2">
    <property type="entry name" value="RIBONUCLEASE H"/>
    <property type="match status" value="1"/>
</dbReference>
<sequence>MTMIKAQALDYFISEFTHVVAPKLEITLPKVETLEEQNPDEDLARWKLFVDGSSNQHGCGAGLVLQTPSGEHMEYTIHIGFKVTNNEVEYEALLARLRVATELVVKSLDTFSDFQLVVSQVQGDYLAKDHHMVAYLEEMKALSKKIKDFKIRQIPRE</sequence>
<protein>
    <recommendedName>
        <fullName evidence="1">RNase H type-1 domain-containing protein</fullName>
    </recommendedName>
</protein>
<dbReference type="CDD" id="cd09279">
    <property type="entry name" value="RNase_HI_like"/>
    <property type="match status" value="1"/>
</dbReference>
<keyword evidence="3" id="KW-1185">Reference proteome</keyword>
<dbReference type="InterPro" id="IPR002156">
    <property type="entry name" value="RNaseH_domain"/>
</dbReference>
<reference evidence="3" key="1">
    <citation type="submission" date="2019-07" db="EMBL/GenBank/DDBJ databases">
        <title>De Novo Assembly of kiwifruit Actinidia rufa.</title>
        <authorList>
            <person name="Sugita-Konishi S."/>
            <person name="Sato K."/>
            <person name="Mori E."/>
            <person name="Abe Y."/>
            <person name="Kisaki G."/>
            <person name="Hamano K."/>
            <person name="Suezawa K."/>
            <person name="Otani M."/>
            <person name="Fukuda T."/>
            <person name="Manabe T."/>
            <person name="Gomi K."/>
            <person name="Tabuchi M."/>
            <person name="Akimitsu K."/>
            <person name="Kataoka I."/>
        </authorList>
    </citation>
    <scope>NUCLEOTIDE SEQUENCE [LARGE SCALE GENOMIC DNA]</scope>
    <source>
        <strain evidence="3">cv. Fuchu</strain>
    </source>
</reference>
<evidence type="ECO:0000313" key="3">
    <source>
        <dbReference type="Proteomes" id="UP000585474"/>
    </source>
</evidence>
<dbReference type="AlphaFoldDB" id="A0A7J0D9H7"/>
<dbReference type="SUPFAM" id="SSF53098">
    <property type="entry name" value="Ribonuclease H-like"/>
    <property type="match status" value="1"/>
</dbReference>
<gene>
    <name evidence="2" type="ORF">Acr_00g0011700</name>
</gene>
<name>A0A7J0D9H7_9ERIC</name>
<dbReference type="InterPro" id="IPR036397">
    <property type="entry name" value="RNaseH_sf"/>
</dbReference>
<dbReference type="Gene3D" id="3.30.420.10">
    <property type="entry name" value="Ribonuclease H-like superfamily/Ribonuclease H"/>
    <property type="match status" value="1"/>
</dbReference>
<evidence type="ECO:0000259" key="1">
    <source>
        <dbReference type="Pfam" id="PF13456"/>
    </source>
</evidence>
<evidence type="ECO:0000313" key="2">
    <source>
        <dbReference type="EMBL" id="GFS30396.1"/>
    </source>
</evidence>
<accession>A0A7J0D9H7</accession>
<dbReference type="Pfam" id="PF13456">
    <property type="entry name" value="RVT_3"/>
    <property type="match status" value="1"/>
</dbReference>
<proteinExistence type="predicted"/>
<dbReference type="OrthoDB" id="1938451at2759"/>
<dbReference type="EMBL" id="BJWL01000119">
    <property type="protein sequence ID" value="GFS30396.1"/>
    <property type="molecule type" value="Genomic_DNA"/>
</dbReference>
<dbReference type="GO" id="GO:0003676">
    <property type="term" value="F:nucleic acid binding"/>
    <property type="evidence" value="ECO:0007669"/>
    <property type="project" value="InterPro"/>
</dbReference>